<dbReference type="KEGG" id="sme:SM_b20703"/>
<dbReference type="SMR" id="Q92TT5"/>
<dbReference type="EMBL" id="AL591985">
    <property type="protein sequence ID" value="CAC49810.1"/>
    <property type="molecule type" value="Genomic_DNA"/>
</dbReference>
<dbReference type="InterPro" id="IPR005247">
    <property type="entry name" value="YbhB_YbcL/LppC-like"/>
</dbReference>
<dbReference type="Pfam" id="PF01161">
    <property type="entry name" value="PBP"/>
    <property type="match status" value="1"/>
</dbReference>
<accession>Q92TT5</accession>
<dbReference type="HOGENOM" id="CLU_083918_3_2_5"/>
<dbReference type="Gene3D" id="3.90.280.10">
    <property type="entry name" value="PEBP-like"/>
    <property type="match status" value="1"/>
</dbReference>
<keyword evidence="1" id="KW-0614">Plasmid</keyword>
<organism evidence="1 2">
    <name type="scientific">Rhizobium meliloti (strain 1021)</name>
    <name type="common">Ensifer meliloti</name>
    <name type="synonym">Sinorhizobium meliloti</name>
    <dbReference type="NCBI Taxonomy" id="266834"/>
    <lineage>
        <taxon>Bacteria</taxon>
        <taxon>Pseudomonadati</taxon>
        <taxon>Pseudomonadota</taxon>
        <taxon>Alphaproteobacteria</taxon>
        <taxon>Hyphomicrobiales</taxon>
        <taxon>Rhizobiaceae</taxon>
        <taxon>Sinorhizobium/Ensifer group</taxon>
        <taxon>Sinorhizobium</taxon>
    </lineage>
</organism>
<reference evidence="2" key="2">
    <citation type="journal article" date="2001" name="Science">
        <title>The composite genome of the legume symbiont Sinorhizobium meliloti.</title>
        <authorList>
            <person name="Galibert F."/>
            <person name="Finan T.M."/>
            <person name="Long S.R."/>
            <person name="Puehler A."/>
            <person name="Abola P."/>
            <person name="Ampe F."/>
            <person name="Barloy-Hubler F."/>
            <person name="Barnett M.J."/>
            <person name="Becker A."/>
            <person name="Boistard P."/>
            <person name="Bothe G."/>
            <person name="Boutry M."/>
            <person name="Bowser L."/>
            <person name="Buhrmester J."/>
            <person name="Cadieu E."/>
            <person name="Capela D."/>
            <person name="Chain P."/>
            <person name="Cowie A."/>
            <person name="Davis R.W."/>
            <person name="Dreano S."/>
            <person name="Federspiel N.A."/>
            <person name="Fisher R.F."/>
            <person name="Gloux S."/>
            <person name="Godrie T."/>
            <person name="Goffeau A."/>
            <person name="Golding B."/>
            <person name="Gouzy J."/>
            <person name="Gurjal M."/>
            <person name="Hernandez-Lucas I."/>
            <person name="Hong A."/>
            <person name="Huizar L."/>
            <person name="Hyman R.W."/>
            <person name="Jones T."/>
            <person name="Kahn D."/>
            <person name="Kahn M.L."/>
            <person name="Kalman S."/>
            <person name="Keating D.H."/>
            <person name="Kiss E."/>
            <person name="Komp C."/>
            <person name="Lelaure V."/>
            <person name="Masuy D."/>
            <person name="Palm C."/>
            <person name="Peck M.C."/>
            <person name="Pohl T.M."/>
            <person name="Portetelle D."/>
            <person name="Purnelle B."/>
            <person name="Ramsperger U."/>
            <person name="Surzycki R."/>
            <person name="Thebault P."/>
            <person name="Vandenbol M."/>
            <person name="Vorhoelter F.J."/>
            <person name="Weidner S."/>
            <person name="Wells D.H."/>
            <person name="Wong K."/>
            <person name="Yeh K.-C."/>
            <person name="Batut J."/>
        </authorList>
    </citation>
    <scope>NUCLEOTIDE SEQUENCE [LARGE SCALE GENOMIC DNA]</scope>
    <source>
        <strain evidence="2">1021</strain>
        <plasmid evidence="2">Plasmid pSymB</plasmid>
    </source>
</reference>
<name>Q92TT5_RHIME</name>
<dbReference type="InterPro" id="IPR036610">
    <property type="entry name" value="PEBP-like_sf"/>
</dbReference>
<dbReference type="Proteomes" id="UP000001976">
    <property type="component" value="Plasmid pSymB"/>
</dbReference>
<evidence type="ECO:0008006" key="3">
    <source>
        <dbReference type="Google" id="ProtNLM"/>
    </source>
</evidence>
<dbReference type="eggNOG" id="COG1881">
    <property type="taxonomic scope" value="Bacteria"/>
</dbReference>
<gene>
    <name evidence="1" type="ORF">SM_b20703</name>
</gene>
<geneLocation type="plasmid" evidence="1 2">
    <name>pSymB</name>
</geneLocation>
<dbReference type="EnsemblBacteria" id="CAC49810">
    <property type="protein sequence ID" value="CAC49810"/>
    <property type="gene ID" value="SM_b20703"/>
</dbReference>
<dbReference type="AlphaFoldDB" id="Q92TT5"/>
<evidence type="ECO:0000313" key="2">
    <source>
        <dbReference type="Proteomes" id="UP000001976"/>
    </source>
</evidence>
<dbReference type="PANTHER" id="PTHR30289">
    <property type="entry name" value="UNCHARACTERIZED PROTEIN YBCL-RELATED"/>
    <property type="match status" value="1"/>
</dbReference>
<dbReference type="PIR" id="B96018">
    <property type="entry name" value="B96018"/>
</dbReference>
<dbReference type="InterPro" id="IPR008914">
    <property type="entry name" value="PEBP"/>
</dbReference>
<keyword evidence="2" id="KW-1185">Reference proteome</keyword>
<proteinExistence type="predicted"/>
<sequence length="169" mass="18700">MQRSLRHLLVHGRRQLMTFSLISPVFADGQPIPQKYTRFGENLFPPLKWTGTPEATQSFALIVEDPDAVSGLFRHCSIINIPGSWTELPQAVDTGPERGIKFIRNDFGNARYDGPQPPSGTGVHRYRFRLAALDAANLSIPDDVGAAEAWERACKHLIGEAEIVGTYEG</sequence>
<dbReference type="SUPFAM" id="SSF49777">
    <property type="entry name" value="PEBP-like"/>
    <property type="match status" value="1"/>
</dbReference>
<protein>
    <recommendedName>
        <fullName evidence="3">YbhB/YbcL family Raf kinase inhibitor-like protein</fullName>
    </recommendedName>
</protein>
<dbReference type="PATRIC" id="fig|266834.11.peg.6330"/>
<reference evidence="1 2" key="1">
    <citation type="journal article" date="2001" name="Proc. Natl. Acad. Sci. U.S.A.">
        <title>The complete sequence of the 1,683-kb pSymB megaplasmid from the N2-fixing endosymbiont Sinorhizobium meliloti.</title>
        <authorList>
            <person name="Finan T.M."/>
            <person name="Weidner S."/>
            <person name="Wong K."/>
            <person name="Buhrmester J."/>
            <person name="Chain P."/>
            <person name="Vorholter F.J."/>
            <person name="Hernandez-Lucas I."/>
            <person name="Becker A."/>
            <person name="Cowie A."/>
            <person name="Gouzy J."/>
            <person name="Golding B."/>
            <person name="Puhler A."/>
        </authorList>
    </citation>
    <scope>NUCLEOTIDE SEQUENCE [LARGE SCALE GENOMIC DNA]</scope>
    <source>
        <strain evidence="1 2">1021</strain>
        <plasmid evidence="2">Plasmid pSymB</plasmid>
    </source>
</reference>
<dbReference type="OrthoDB" id="9797506at2"/>
<dbReference type="PANTHER" id="PTHR30289:SF1">
    <property type="entry name" value="PEBP (PHOSPHATIDYLETHANOLAMINE-BINDING PROTEIN) FAMILY PROTEIN"/>
    <property type="match status" value="1"/>
</dbReference>
<evidence type="ECO:0000313" key="1">
    <source>
        <dbReference type="EMBL" id="CAC49810.1"/>
    </source>
</evidence>
<dbReference type="NCBIfam" id="TIGR00481">
    <property type="entry name" value="YbhB/YbcL family Raf kinase inhibitor-like protein"/>
    <property type="match status" value="1"/>
</dbReference>
<dbReference type="CDD" id="cd00865">
    <property type="entry name" value="PEBP_bact_arch"/>
    <property type="match status" value="1"/>
</dbReference>